<dbReference type="Proteomes" id="UP000663855">
    <property type="component" value="Unassembled WGS sequence"/>
</dbReference>
<gene>
    <name evidence="2" type="ORF">CJN711_LOCUS10085</name>
    <name evidence="3" type="ORF">KQP761_LOCUS4256</name>
</gene>
<evidence type="ECO:0000313" key="2">
    <source>
        <dbReference type="EMBL" id="CAF1162539.1"/>
    </source>
</evidence>
<proteinExistence type="predicted"/>
<feature type="region of interest" description="Disordered" evidence="1">
    <location>
        <begin position="23"/>
        <end position="106"/>
    </location>
</feature>
<feature type="compositionally biased region" description="Basic and acidic residues" evidence="1">
    <location>
        <begin position="23"/>
        <end position="45"/>
    </location>
</feature>
<accession>A0A814TK62</accession>
<dbReference type="OrthoDB" id="10005449at2759"/>
<dbReference type="EMBL" id="CAJNOV010004099">
    <property type="protein sequence ID" value="CAF1162539.1"/>
    <property type="molecule type" value="Genomic_DNA"/>
</dbReference>
<name>A0A814TK62_9BILA</name>
<evidence type="ECO:0000313" key="3">
    <source>
        <dbReference type="EMBL" id="CAF1290588.1"/>
    </source>
</evidence>
<protein>
    <submittedName>
        <fullName evidence="2">Uncharacterized protein</fullName>
    </submittedName>
</protein>
<evidence type="ECO:0000256" key="1">
    <source>
        <dbReference type="SAM" id="MobiDB-lite"/>
    </source>
</evidence>
<dbReference type="Proteomes" id="UP000663834">
    <property type="component" value="Unassembled WGS sequence"/>
</dbReference>
<comment type="caution">
    <text evidence="2">The sequence shown here is derived from an EMBL/GenBank/DDBJ whole genome shotgun (WGS) entry which is preliminary data.</text>
</comment>
<reference evidence="2" key="1">
    <citation type="submission" date="2021-02" db="EMBL/GenBank/DDBJ databases">
        <authorList>
            <person name="Nowell W R."/>
        </authorList>
    </citation>
    <scope>NUCLEOTIDE SEQUENCE</scope>
</reference>
<dbReference type="EMBL" id="CAJNOW010000746">
    <property type="protein sequence ID" value="CAF1290588.1"/>
    <property type="molecule type" value="Genomic_DNA"/>
</dbReference>
<feature type="compositionally biased region" description="Polar residues" evidence="1">
    <location>
        <begin position="58"/>
        <end position="69"/>
    </location>
</feature>
<evidence type="ECO:0000313" key="4">
    <source>
        <dbReference type="Proteomes" id="UP000663855"/>
    </source>
</evidence>
<sequence>MNQLQSEHVEPIFQPMAEFQRLVSKDNDDIGRKNDGDNEQAEIRRWAPTRHSIKAVSTRKTLTKQTSLTENKRKTAKNTTTSLSTSSETKHFPNVPSVSQIAPLPQNKSHSILPVLSLDGRDAPSSIQSEESETDLTLIATTPNNENGRHSHRVCLDPTTRRQYSYSQSSVLSEGILLRGFYLILEYILMDKSGSIKLVPGIYSTSLVDVDRNNVTTMYHPLKKEISPNELAVDSPTPYYYRSRTNSNIIQRRFSIVEQPTPTVAIEPVGKY</sequence>
<organism evidence="2 4">
    <name type="scientific">Rotaria magnacalcarata</name>
    <dbReference type="NCBI Taxonomy" id="392030"/>
    <lineage>
        <taxon>Eukaryota</taxon>
        <taxon>Metazoa</taxon>
        <taxon>Spiralia</taxon>
        <taxon>Gnathifera</taxon>
        <taxon>Rotifera</taxon>
        <taxon>Eurotatoria</taxon>
        <taxon>Bdelloidea</taxon>
        <taxon>Philodinida</taxon>
        <taxon>Philodinidae</taxon>
        <taxon>Rotaria</taxon>
    </lineage>
</organism>
<dbReference type="AlphaFoldDB" id="A0A814TK62"/>
<feature type="compositionally biased region" description="Polar residues" evidence="1">
    <location>
        <begin position="96"/>
        <end position="106"/>
    </location>
</feature>